<keyword evidence="2" id="KW-0479">Metal-binding</keyword>
<protein>
    <recommendedName>
        <fullName evidence="6">Zn(2)-C6 fungal-type domain-containing protein</fullName>
    </recommendedName>
</protein>
<dbReference type="InterPro" id="IPR007219">
    <property type="entry name" value="XnlR_reg_dom"/>
</dbReference>
<dbReference type="SUPFAM" id="SSF57701">
    <property type="entry name" value="Zn2/Cys6 DNA-binding domain"/>
    <property type="match status" value="1"/>
</dbReference>
<dbReference type="GO" id="GO:0005634">
    <property type="term" value="C:nucleus"/>
    <property type="evidence" value="ECO:0007669"/>
    <property type="project" value="UniProtKB-SubCell"/>
</dbReference>
<dbReference type="GO" id="GO:0003677">
    <property type="term" value="F:DNA binding"/>
    <property type="evidence" value="ECO:0007669"/>
    <property type="project" value="UniProtKB-KW"/>
</dbReference>
<evidence type="ECO:0000256" key="4">
    <source>
        <dbReference type="ARBA" id="ARBA00023242"/>
    </source>
</evidence>
<dbReference type="PROSITE" id="PS50048">
    <property type="entry name" value="ZN2_CY6_FUNGAL_2"/>
    <property type="match status" value="1"/>
</dbReference>
<feature type="compositionally biased region" description="Low complexity" evidence="5">
    <location>
        <begin position="711"/>
        <end position="726"/>
    </location>
</feature>
<reference evidence="7 8" key="1">
    <citation type="submission" date="2014-04" db="EMBL/GenBank/DDBJ databases">
        <authorList>
            <consortium name="DOE Joint Genome Institute"/>
            <person name="Kuo A."/>
            <person name="Girlanda M."/>
            <person name="Perotto S."/>
            <person name="Kohler A."/>
            <person name="Nagy L.G."/>
            <person name="Floudas D."/>
            <person name="Copeland A."/>
            <person name="Barry K.W."/>
            <person name="Cichocki N."/>
            <person name="Veneault-Fourrey C."/>
            <person name="LaButti K."/>
            <person name="Lindquist E.A."/>
            <person name="Lipzen A."/>
            <person name="Lundell T."/>
            <person name="Morin E."/>
            <person name="Murat C."/>
            <person name="Sun H."/>
            <person name="Tunlid A."/>
            <person name="Henrissat B."/>
            <person name="Grigoriev I.V."/>
            <person name="Hibbett D.S."/>
            <person name="Martin F."/>
            <person name="Nordberg H.P."/>
            <person name="Cantor M.N."/>
            <person name="Hua S.X."/>
        </authorList>
    </citation>
    <scope>NUCLEOTIDE SEQUENCE [LARGE SCALE GENOMIC DNA]</scope>
    <source>
        <strain evidence="7 8">MUT 4182</strain>
    </source>
</reference>
<dbReference type="OrthoDB" id="25921at2759"/>
<sequence>MSTPDQAESSMNGGAPIDRRFKLNRACDRCRRRRIKCDEGHPCKSCINSNSSCTFEEIGKKSLPHKSKRSTLEERMQQIESFIHALPAGLFSGSAFDEATSPIMPQSGSSTPLNLVAPASLSSHRLINPSRFFPPLTSTMTDSDGYEDATHLQQPSHTAYPVPLASSYLYLDDQGSTRWQGEMSGFPLLDILIEHREAAAMKLADSPASSKPSPTLAAESEADATSPTPHDWFPDRQRVPESVRSEDVWMMIANVIQPDLMDNLVLLYLKTTYYLMPFIHIPSFLADYPNPNKWDAGFGSFIVAICCLTSRHVDDPRVRSDPKDNFSAGAQYFDLFMKLRSLPGADRPTLYTVQSVLLAAVYALGRGRLSKGLALLSEAITLCLDAGLHRSVEHYDHFDPIETEVRKRTFWAVYAWDKQAAIYFGRPPMIRLRDCDVPEPELVDDDYITREALGTQPPGRPSLMTAFVSTNRLYVVVEAVLDVHPIPRPSATSTSFLSRATSALSGFRQSKDLKEAEALVDEWCAALPPYWAVTADTMASRDVIRITQAERLHCLEHFVRMLIHRYRFSLHIANPGAGADQAKEAAMKGAQRSALQIIAKHLEISSLGLMTYYGLFVIHQLTQAGRTLIAILLECKSDHALMASSLEALKACVSLLRRFSGRYVCGLRSADLLEETCRLNRIPLEIFEQPAVTSLRPAWLRPVRKRVGSRAPSSDQSGSPAPSQGSSDAFFKDLFEAGAATSAAGSVVSPTDAIGLALTRSYQQTPLPMTGGGLLEPLSQGSLAPLTAEMFGGDNDLLAYLAGGMNGSESGMSMDYSLLPTSPISFGNDVAMTPTPTSTAPSTGLL</sequence>
<proteinExistence type="predicted"/>
<comment type="subcellular location">
    <subcellularLocation>
        <location evidence="1">Nucleus</location>
    </subcellularLocation>
</comment>
<organism evidence="7 8">
    <name type="scientific">Tulasnella calospora MUT 4182</name>
    <dbReference type="NCBI Taxonomy" id="1051891"/>
    <lineage>
        <taxon>Eukaryota</taxon>
        <taxon>Fungi</taxon>
        <taxon>Dikarya</taxon>
        <taxon>Basidiomycota</taxon>
        <taxon>Agaricomycotina</taxon>
        <taxon>Agaricomycetes</taxon>
        <taxon>Cantharellales</taxon>
        <taxon>Tulasnellaceae</taxon>
        <taxon>Tulasnella</taxon>
    </lineage>
</organism>
<keyword evidence="4" id="KW-0539">Nucleus</keyword>
<keyword evidence="8" id="KW-1185">Reference proteome</keyword>
<dbReference type="PANTHER" id="PTHR46910">
    <property type="entry name" value="TRANSCRIPTION FACTOR PDR1"/>
    <property type="match status" value="1"/>
</dbReference>
<dbReference type="SMART" id="SM00906">
    <property type="entry name" value="Fungal_trans"/>
    <property type="match status" value="1"/>
</dbReference>
<evidence type="ECO:0000256" key="3">
    <source>
        <dbReference type="ARBA" id="ARBA00023125"/>
    </source>
</evidence>
<keyword evidence="3" id="KW-0238">DNA-binding</keyword>
<evidence type="ECO:0000256" key="1">
    <source>
        <dbReference type="ARBA" id="ARBA00004123"/>
    </source>
</evidence>
<name>A0A0C3QPR8_9AGAM</name>
<feature type="region of interest" description="Disordered" evidence="5">
    <location>
        <begin position="203"/>
        <end position="237"/>
    </location>
</feature>
<dbReference type="SMART" id="SM00066">
    <property type="entry name" value="GAL4"/>
    <property type="match status" value="1"/>
</dbReference>
<dbReference type="CDD" id="cd12148">
    <property type="entry name" value="fungal_TF_MHR"/>
    <property type="match status" value="1"/>
</dbReference>
<feature type="region of interest" description="Disordered" evidence="5">
    <location>
        <begin position="706"/>
        <end position="726"/>
    </location>
</feature>
<dbReference type="GO" id="GO:0000981">
    <property type="term" value="F:DNA-binding transcription factor activity, RNA polymerase II-specific"/>
    <property type="evidence" value="ECO:0007669"/>
    <property type="project" value="InterPro"/>
</dbReference>
<evidence type="ECO:0000313" key="7">
    <source>
        <dbReference type="EMBL" id="KIO30331.1"/>
    </source>
</evidence>
<dbReference type="Pfam" id="PF04082">
    <property type="entry name" value="Fungal_trans"/>
    <property type="match status" value="1"/>
</dbReference>
<dbReference type="InterPro" id="IPR001138">
    <property type="entry name" value="Zn2Cys6_DnaBD"/>
</dbReference>
<dbReference type="STRING" id="1051891.A0A0C3QPR8"/>
<evidence type="ECO:0000256" key="2">
    <source>
        <dbReference type="ARBA" id="ARBA00022723"/>
    </source>
</evidence>
<dbReference type="PANTHER" id="PTHR46910:SF3">
    <property type="entry name" value="HALOTOLERANCE PROTEIN 9-RELATED"/>
    <property type="match status" value="1"/>
</dbReference>
<dbReference type="AlphaFoldDB" id="A0A0C3QPR8"/>
<dbReference type="EMBL" id="KN822973">
    <property type="protein sequence ID" value="KIO30331.1"/>
    <property type="molecule type" value="Genomic_DNA"/>
</dbReference>
<feature type="domain" description="Zn(2)-C6 fungal-type" evidence="6">
    <location>
        <begin position="26"/>
        <end position="55"/>
    </location>
</feature>
<reference evidence="8" key="2">
    <citation type="submission" date="2015-01" db="EMBL/GenBank/DDBJ databases">
        <title>Evolutionary Origins and Diversification of the Mycorrhizal Mutualists.</title>
        <authorList>
            <consortium name="DOE Joint Genome Institute"/>
            <consortium name="Mycorrhizal Genomics Consortium"/>
            <person name="Kohler A."/>
            <person name="Kuo A."/>
            <person name="Nagy L.G."/>
            <person name="Floudas D."/>
            <person name="Copeland A."/>
            <person name="Barry K.W."/>
            <person name="Cichocki N."/>
            <person name="Veneault-Fourrey C."/>
            <person name="LaButti K."/>
            <person name="Lindquist E.A."/>
            <person name="Lipzen A."/>
            <person name="Lundell T."/>
            <person name="Morin E."/>
            <person name="Murat C."/>
            <person name="Riley R."/>
            <person name="Ohm R."/>
            <person name="Sun H."/>
            <person name="Tunlid A."/>
            <person name="Henrissat B."/>
            <person name="Grigoriev I.V."/>
            <person name="Hibbett D.S."/>
            <person name="Martin F."/>
        </authorList>
    </citation>
    <scope>NUCLEOTIDE SEQUENCE [LARGE SCALE GENOMIC DNA]</scope>
    <source>
        <strain evidence="8">MUT 4182</strain>
    </source>
</reference>
<accession>A0A0C3QPR8</accession>
<dbReference type="Gene3D" id="4.10.240.10">
    <property type="entry name" value="Zn(2)-C6 fungal-type DNA-binding domain"/>
    <property type="match status" value="1"/>
</dbReference>
<gene>
    <name evidence="7" type="ORF">M407DRAFT_155401</name>
</gene>
<dbReference type="GO" id="GO:0006351">
    <property type="term" value="P:DNA-templated transcription"/>
    <property type="evidence" value="ECO:0007669"/>
    <property type="project" value="InterPro"/>
</dbReference>
<dbReference type="Proteomes" id="UP000054248">
    <property type="component" value="Unassembled WGS sequence"/>
</dbReference>
<evidence type="ECO:0000313" key="8">
    <source>
        <dbReference type="Proteomes" id="UP000054248"/>
    </source>
</evidence>
<dbReference type="Pfam" id="PF00172">
    <property type="entry name" value="Zn_clus"/>
    <property type="match status" value="1"/>
</dbReference>
<evidence type="ECO:0000259" key="6">
    <source>
        <dbReference type="PROSITE" id="PS50048"/>
    </source>
</evidence>
<dbReference type="PROSITE" id="PS00463">
    <property type="entry name" value="ZN2_CY6_FUNGAL_1"/>
    <property type="match status" value="1"/>
</dbReference>
<dbReference type="HOGENOM" id="CLU_009212_0_0_1"/>
<evidence type="ECO:0000256" key="5">
    <source>
        <dbReference type="SAM" id="MobiDB-lite"/>
    </source>
</evidence>
<dbReference type="GO" id="GO:0008270">
    <property type="term" value="F:zinc ion binding"/>
    <property type="evidence" value="ECO:0007669"/>
    <property type="project" value="InterPro"/>
</dbReference>
<dbReference type="InterPro" id="IPR036864">
    <property type="entry name" value="Zn2-C6_fun-type_DNA-bd_sf"/>
</dbReference>
<dbReference type="InterPro" id="IPR050987">
    <property type="entry name" value="AtrR-like"/>
</dbReference>